<dbReference type="GO" id="GO:0008270">
    <property type="term" value="F:zinc ion binding"/>
    <property type="evidence" value="ECO:0007669"/>
    <property type="project" value="InterPro"/>
</dbReference>
<organism evidence="7 8">
    <name type="scientific">Haloactinopolyspora alba</name>
    <dbReference type="NCBI Taxonomy" id="648780"/>
    <lineage>
        <taxon>Bacteria</taxon>
        <taxon>Bacillati</taxon>
        <taxon>Actinomycetota</taxon>
        <taxon>Actinomycetes</taxon>
        <taxon>Jiangellales</taxon>
        <taxon>Jiangellaceae</taxon>
        <taxon>Haloactinopolyspora</taxon>
    </lineage>
</organism>
<keyword evidence="2 5" id="KW-0479">Metal-binding</keyword>
<dbReference type="OrthoDB" id="9797931at2"/>
<dbReference type="PANTHER" id="PTHR43401:SF2">
    <property type="entry name" value="L-THREONINE 3-DEHYDROGENASE"/>
    <property type="match status" value="1"/>
</dbReference>
<gene>
    <name evidence="7" type="ORF">CLV30_103193</name>
</gene>
<dbReference type="GO" id="GO:0016491">
    <property type="term" value="F:oxidoreductase activity"/>
    <property type="evidence" value="ECO:0007669"/>
    <property type="project" value="UniProtKB-KW"/>
</dbReference>
<proteinExistence type="inferred from homology"/>
<accession>A0A2P8E9B9</accession>
<protein>
    <submittedName>
        <fullName evidence="7">Threonine dehydrogenase-like Zn-dependent dehydrogenase</fullName>
    </submittedName>
</protein>
<evidence type="ECO:0000256" key="2">
    <source>
        <dbReference type="ARBA" id="ARBA00022723"/>
    </source>
</evidence>
<dbReference type="InterPro" id="IPR013149">
    <property type="entry name" value="ADH-like_C"/>
</dbReference>
<dbReference type="SUPFAM" id="SSF51735">
    <property type="entry name" value="NAD(P)-binding Rossmann-fold domains"/>
    <property type="match status" value="1"/>
</dbReference>
<feature type="domain" description="Enoyl reductase (ER)" evidence="6">
    <location>
        <begin position="7"/>
        <end position="345"/>
    </location>
</feature>
<dbReference type="Gene3D" id="3.90.180.10">
    <property type="entry name" value="Medium-chain alcohol dehydrogenases, catalytic domain"/>
    <property type="match status" value="1"/>
</dbReference>
<dbReference type="Pfam" id="PF08240">
    <property type="entry name" value="ADH_N"/>
    <property type="match status" value="1"/>
</dbReference>
<dbReference type="Proteomes" id="UP000243528">
    <property type="component" value="Unassembled WGS sequence"/>
</dbReference>
<dbReference type="PANTHER" id="PTHR43401">
    <property type="entry name" value="L-THREONINE 3-DEHYDROGENASE"/>
    <property type="match status" value="1"/>
</dbReference>
<dbReference type="InterPro" id="IPR002328">
    <property type="entry name" value="ADH_Zn_CS"/>
</dbReference>
<comment type="cofactor">
    <cofactor evidence="1 5">
        <name>Zn(2+)</name>
        <dbReference type="ChEBI" id="CHEBI:29105"/>
    </cofactor>
</comment>
<dbReference type="Gene3D" id="3.40.50.720">
    <property type="entry name" value="NAD(P)-binding Rossmann-like Domain"/>
    <property type="match status" value="1"/>
</dbReference>
<dbReference type="InterPro" id="IPR013154">
    <property type="entry name" value="ADH-like_N"/>
</dbReference>
<dbReference type="EMBL" id="PYGE01000003">
    <property type="protein sequence ID" value="PSL06038.1"/>
    <property type="molecule type" value="Genomic_DNA"/>
</dbReference>
<keyword evidence="3 5" id="KW-0862">Zinc</keyword>
<dbReference type="SMART" id="SM00829">
    <property type="entry name" value="PKS_ER"/>
    <property type="match status" value="1"/>
</dbReference>
<dbReference type="InterPro" id="IPR020843">
    <property type="entry name" value="ER"/>
</dbReference>
<comment type="similarity">
    <text evidence="5">Belongs to the zinc-containing alcohol dehydrogenase family.</text>
</comment>
<evidence type="ECO:0000256" key="4">
    <source>
        <dbReference type="ARBA" id="ARBA00023002"/>
    </source>
</evidence>
<reference evidence="7 8" key="1">
    <citation type="submission" date="2018-03" db="EMBL/GenBank/DDBJ databases">
        <title>Genomic Encyclopedia of Archaeal and Bacterial Type Strains, Phase II (KMG-II): from individual species to whole genera.</title>
        <authorList>
            <person name="Goeker M."/>
        </authorList>
    </citation>
    <scope>NUCLEOTIDE SEQUENCE [LARGE SCALE GENOMIC DNA]</scope>
    <source>
        <strain evidence="7 8">DSM 45211</strain>
    </source>
</reference>
<dbReference type="InterPro" id="IPR036291">
    <property type="entry name" value="NAD(P)-bd_dom_sf"/>
</dbReference>
<evidence type="ECO:0000256" key="3">
    <source>
        <dbReference type="ARBA" id="ARBA00022833"/>
    </source>
</evidence>
<keyword evidence="8" id="KW-1185">Reference proteome</keyword>
<dbReference type="Pfam" id="PF00107">
    <property type="entry name" value="ADH_zinc_N"/>
    <property type="match status" value="1"/>
</dbReference>
<comment type="caution">
    <text evidence="7">The sequence shown here is derived from an EMBL/GenBank/DDBJ whole genome shotgun (WGS) entry which is preliminary data.</text>
</comment>
<keyword evidence="4" id="KW-0560">Oxidoreductase</keyword>
<sequence>MSDGGSGTVRSLRFRGPGVVEPVTSVPAGLGAEDVRIAPSAVGVCGTDAHIVAGSFPAEVGVVLGHEVCGRVIERGSTVGDLPGAPEVGDLVTVEPHRYCTACRYCRAGQEHLCAGKRGYGVRLDGGMTDQMVVPARIAYRLPERTVPWVGAMCEPVSCAIHGMDRLRVVSGEALLIYGCGPAGAILVALARLLGANPVVVMEPNPARRDLAHSMGADLTFDAADPDADAEARAVTGGDGFAAVIDAVGSASVLERAVSMAARGGRVLEFGVAAPDDTAAVRPHELFSRELTLLGSVINPYTHQRAVSVLPRLGLERLTPAFFELSEFENALRGQREGVADKVFVAPRGVDVARGVTR</sequence>
<dbReference type="InterPro" id="IPR050129">
    <property type="entry name" value="Zn_alcohol_dh"/>
</dbReference>
<dbReference type="RefSeq" id="WP_106536258.1">
    <property type="nucleotide sequence ID" value="NZ_ML142901.1"/>
</dbReference>
<dbReference type="PROSITE" id="PS00059">
    <property type="entry name" value="ADH_ZINC"/>
    <property type="match status" value="1"/>
</dbReference>
<evidence type="ECO:0000313" key="8">
    <source>
        <dbReference type="Proteomes" id="UP000243528"/>
    </source>
</evidence>
<evidence type="ECO:0000256" key="5">
    <source>
        <dbReference type="RuleBase" id="RU361277"/>
    </source>
</evidence>
<dbReference type="SUPFAM" id="SSF50129">
    <property type="entry name" value="GroES-like"/>
    <property type="match status" value="1"/>
</dbReference>
<name>A0A2P8E9B9_9ACTN</name>
<dbReference type="AlphaFoldDB" id="A0A2P8E9B9"/>
<dbReference type="InterPro" id="IPR011032">
    <property type="entry name" value="GroES-like_sf"/>
</dbReference>
<evidence type="ECO:0000313" key="7">
    <source>
        <dbReference type="EMBL" id="PSL06038.1"/>
    </source>
</evidence>
<evidence type="ECO:0000259" key="6">
    <source>
        <dbReference type="SMART" id="SM00829"/>
    </source>
</evidence>
<evidence type="ECO:0000256" key="1">
    <source>
        <dbReference type="ARBA" id="ARBA00001947"/>
    </source>
</evidence>